<evidence type="ECO:0000259" key="4">
    <source>
        <dbReference type="PROSITE" id="PS50949"/>
    </source>
</evidence>
<dbReference type="Proteomes" id="UP000292235">
    <property type="component" value="Chromosome"/>
</dbReference>
<evidence type="ECO:0000313" key="6">
    <source>
        <dbReference type="Proteomes" id="UP000292235"/>
    </source>
</evidence>
<dbReference type="OrthoDB" id="4338617at2"/>
<evidence type="ECO:0000313" key="5">
    <source>
        <dbReference type="EMBL" id="QBI52542.1"/>
    </source>
</evidence>
<keyword evidence="3" id="KW-0804">Transcription</keyword>
<keyword evidence="2" id="KW-0238">DNA-binding</keyword>
<dbReference type="GO" id="GO:0003677">
    <property type="term" value="F:DNA binding"/>
    <property type="evidence" value="ECO:0007669"/>
    <property type="project" value="UniProtKB-KW"/>
</dbReference>
<dbReference type="PROSITE" id="PS50949">
    <property type="entry name" value="HTH_GNTR"/>
    <property type="match status" value="1"/>
</dbReference>
<protein>
    <submittedName>
        <fullName evidence="5">HTH-type transcriptional repressor YvoA</fullName>
    </submittedName>
</protein>
<evidence type="ECO:0000256" key="3">
    <source>
        <dbReference type="ARBA" id="ARBA00023163"/>
    </source>
</evidence>
<accession>A0A4V0ZJ79</accession>
<dbReference type="SUPFAM" id="SSF46785">
    <property type="entry name" value="Winged helix' DNA-binding domain"/>
    <property type="match status" value="1"/>
</dbReference>
<dbReference type="CDD" id="cd07377">
    <property type="entry name" value="WHTH_GntR"/>
    <property type="match status" value="1"/>
</dbReference>
<proteinExistence type="predicted"/>
<dbReference type="EMBL" id="CP036455">
    <property type="protein sequence ID" value="QBI52542.1"/>
    <property type="molecule type" value="Genomic_DNA"/>
</dbReference>
<evidence type="ECO:0000256" key="1">
    <source>
        <dbReference type="ARBA" id="ARBA00023015"/>
    </source>
</evidence>
<keyword evidence="6" id="KW-1185">Reference proteome</keyword>
<gene>
    <name evidence="5" type="primary">yvoA1</name>
    <name evidence="5" type="ORF">EKD16_03660</name>
</gene>
<dbReference type="InterPro" id="IPR000524">
    <property type="entry name" value="Tscrpt_reg_HTH_GntR"/>
</dbReference>
<dbReference type="PANTHER" id="PTHR44846:SF17">
    <property type="entry name" value="GNTR-FAMILY TRANSCRIPTIONAL REGULATOR"/>
    <property type="match status" value="1"/>
</dbReference>
<feature type="domain" description="HTH gntR-type" evidence="4">
    <location>
        <begin position="12"/>
        <end position="79"/>
    </location>
</feature>
<dbReference type="Pfam" id="PF00392">
    <property type="entry name" value="GntR"/>
    <property type="match status" value="1"/>
</dbReference>
<dbReference type="KEGG" id="strr:EKD16_03660"/>
<dbReference type="InterPro" id="IPR036390">
    <property type="entry name" value="WH_DNA-bd_sf"/>
</dbReference>
<dbReference type="AlphaFoldDB" id="A0A4V0ZJ79"/>
<dbReference type="Gene3D" id="1.10.10.10">
    <property type="entry name" value="Winged helix-like DNA-binding domain superfamily/Winged helix DNA-binding domain"/>
    <property type="match status" value="1"/>
</dbReference>
<sequence>MHSDDVDYESPLPPYRQIADVIIGEIERGELSPNRPIPSEATMIQRWGGARTARRAVRYLRDHGYVYTIPQRGTYVADCSEADED</sequence>
<keyword evidence="1" id="KW-0805">Transcription regulation</keyword>
<dbReference type="RefSeq" id="WP_131097081.1">
    <property type="nucleotide sequence ID" value="NZ_CP036455.1"/>
</dbReference>
<reference evidence="5 6" key="1">
    <citation type="submission" date="2019-02" db="EMBL/GenBank/DDBJ databases">
        <authorList>
            <person name="Khodamoradi S."/>
            <person name="Hahnke R.L."/>
            <person name="Kaempfer P."/>
            <person name="Schumann P."/>
            <person name="Rohde M."/>
            <person name="Steinert M."/>
            <person name="Luzhetskyy A."/>
            <person name="Wink J."/>
            <person name="Ruckert C."/>
        </authorList>
    </citation>
    <scope>NUCLEOTIDE SEQUENCE [LARGE SCALE GENOMIC DNA]</scope>
    <source>
        <strain evidence="5 6">M2</strain>
    </source>
</reference>
<organism evidence="5 6">
    <name type="scientific">Streptomonospora litoralis</name>
    <dbReference type="NCBI Taxonomy" id="2498135"/>
    <lineage>
        <taxon>Bacteria</taxon>
        <taxon>Bacillati</taxon>
        <taxon>Actinomycetota</taxon>
        <taxon>Actinomycetes</taxon>
        <taxon>Streptosporangiales</taxon>
        <taxon>Nocardiopsidaceae</taxon>
        <taxon>Streptomonospora</taxon>
    </lineage>
</organism>
<dbReference type="InterPro" id="IPR050679">
    <property type="entry name" value="Bact_HTH_transcr_reg"/>
</dbReference>
<dbReference type="GO" id="GO:0045892">
    <property type="term" value="P:negative regulation of DNA-templated transcription"/>
    <property type="evidence" value="ECO:0007669"/>
    <property type="project" value="TreeGrafter"/>
</dbReference>
<dbReference type="InterPro" id="IPR036388">
    <property type="entry name" value="WH-like_DNA-bd_sf"/>
</dbReference>
<dbReference type="PANTHER" id="PTHR44846">
    <property type="entry name" value="MANNOSYL-D-GLYCERATE TRANSPORT/METABOLISM SYSTEM REPRESSOR MNGR-RELATED"/>
    <property type="match status" value="1"/>
</dbReference>
<name>A0A4V0ZJ79_9ACTN</name>
<evidence type="ECO:0000256" key="2">
    <source>
        <dbReference type="ARBA" id="ARBA00023125"/>
    </source>
</evidence>
<dbReference type="GO" id="GO:0003700">
    <property type="term" value="F:DNA-binding transcription factor activity"/>
    <property type="evidence" value="ECO:0007669"/>
    <property type="project" value="InterPro"/>
</dbReference>